<gene>
    <name evidence="2" type="ORF">GP486_003457</name>
</gene>
<evidence type="ECO:0000259" key="1">
    <source>
        <dbReference type="PROSITE" id="PS50181"/>
    </source>
</evidence>
<dbReference type="PANTHER" id="PTHR13318">
    <property type="entry name" value="PARTNER OF PAIRED, ISOFORM B-RELATED"/>
    <property type="match status" value="1"/>
</dbReference>
<name>A0A9P8LD15_9PEZI</name>
<dbReference type="InterPro" id="IPR001810">
    <property type="entry name" value="F-box_dom"/>
</dbReference>
<dbReference type="InterPro" id="IPR036047">
    <property type="entry name" value="F-box-like_dom_sf"/>
</dbReference>
<evidence type="ECO:0000313" key="3">
    <source>
        <dbReference type="Proteomes" id="UP000750711"/>
    </source>
</evidence>
<comment type="caution">
    <text evidence="2">The sequence shown here is derived from an EMBL/GenBank/DDBJ whole genome shotgun (WGS) entry which is preliminary data.</text>
</comment>
<dbReference type="SUPFAM" id="SSF52047">
    <property type="entry name" value="RNI-like"/>
    <property type="match status" value="1"/>
</dbReference>
<dbReference type="Pfam" id="PF12937">
    <property type="entry name" value="F-box-like"/>
    <property type="match status" value="1"/>
</dbReference>
<dbReference type="EMBL" id="JAGHQM010000467">
    <property type="protein sequence ID" value="KAH0560022.1"/>
    <property type="molecule type" value="Genomic_DNA"/>
</dbReference>
<proteinExistence type="predicted"/>
<reference evidence="2" key="1">
    <citation type="submission" date="2021-03" db="EMBL/GenBank/DDBJ databases">
        <title>Comparative genomics and phylogenomic investigation of the class Geoglossomycetes provide insights into ecological specialization and systematics.</title>
        <authorList>
            <person name="Melie T."/>
            <person name="Pirro S."/>
            <person name="Miller A.N."/>
            <person name="Quandt A."/>
        </authorList>
    </citation>
    <scope>NUCLEOTIDE SEQUENCE</scope>
    <source>
        <strain evidence="2">CAQ_001_2017</strain>
    </source>
</reference>
<dbReference type="SMART" id="SM00256">
    <property type="entry name" value="FBOX"/>
    <property type="match status" value="1"/>
</dbReference>
<protein>
    <recommendedName>
        <fullName evidence="1">F-box domain-containing protein</fullName>
    </recommendedName>
</protein>
<dbReference type="PROSITE" id="PS50181">
    <property type="entry name" value="FBOX"/>
    <property type="match status" value="1"/>
</dbReference>
<dbReference type="Gene3D" id="3.80.10.10">
    <property type="entry name" value="Ribonuclease Inhibitor"/>
    <property type="match status" value="1"/>
</dbReference>
<dbReference type="InterPro" id="IPR032675">
    <property type="entry name" value="LRR_dom_sf"/>
</dbReference>
<dbReference type="Proteomes" id="UP000750711">
    <property type="component" value="Unassembled WGS sequence"/>
</dbReference>
<dbReference type="AlphaFoldDB" id="A0A9P8LD15"/>
<organism evidence="2 3">
    <name type="scientific">Trichoglossum hirsutum</name>
    <dbReference type="NCBI Taxonomy" id="265104"/>
    <lineage>
        <taxon>Eukaryota</taxon>
        <taxon>Fungi</taxon>
        <taxon>Dikarya</taxon>
        <taxon>Ascomycota</taxon>
        <taxon>Pezizomycotina</taxon>
        <taxon>Geoglossomycetes</taxon>
        <taxon>Geoglossales</taxon>
        <taxon>Geoglossaceae</taxon>
        <taxon>Trichoglossum</taxon>
    </lineage>
</organism>
<accession>A0A9P8LD15</accession>
<dbReference type="GO" id="GO:0019005">
    <property type="term" value="C:SCF ubiquitin ligase complex"/>
    <property type="evidence" value="ECO:0007669"/>
    <property type="project" value="TreeGrafter"/>
</dbReference>
<dbReference type="GO" id="GO:0031146">
    <property type="term" value="P:SCF-dependent proteasomal ubiquitin-dependent protein catabolic process"/>
    <property type="evidence" value="ECO:0007669"/>
    <property type="project" value="TreeGrafter"/>
</dbReference>
<feature type="domain" description="F-box" evidence="1">
    <location>
        <begin position="14"/>
        <end position="61"/>
    </location>
</feature>
<evidence type="ECO:0000313" key="2">
    <source>
        <dbReference type="EMBL" id="KAH0560022.1"/>
    </source>
</evidence>
<dbReference type="SUPFAM" id="SSF81383">
    <property type="entry name" value="F-box domain"/>
    <property type="match status" value="1"/>
</dbReference>
<keyword evidence="3" id="KW-1185">Reference proteome</keyword>
<dbReference type="Gene3D" id="1.20.1280.50">
    <property type="match status" value="1"/>
</dbReference>
<sequence length="450" mass="50084">MAGKTPYNHDLIRLDPFLVLPIELAQVVTTLLDFKSLVLCLRVCKHWNRFLSSLTPLWRDLDLSLARKAVSERAITSYIRRSKGSTTNVLISQRAVTDASLKPILSRIATTCKEIKRLEIRLNGPPIVGITETIPIAQSLTTLILHCVLRFEAASMVMALCPNLVHAEFHQVQCPSRELPPWPGALERIRTFYLCHHNNRCAHVGVTWLLPFLDLMPNIRELTLIDWRDAAVFIPFDYSGFRQLESLALINCGISFFPSLPPTVRQLRVGPDVIMIMGDPESQANLAANSLSQLKNLSLKGIDDLKVSDIMLILSHLPDRNNSPLRALCIDGCLDVTSADLILLLASNATENLAELSLVNGVKVEDELAEIISEMKYLEHLDLSECPGLTGTAVKTLVNKSGKPLKRMNLNQCKSVGFDAVEMARESGVQVDFLVADWLLGRSRKTSRIP</sequence>